<evidence type="ECO:0000313" key="4">
    <source>
        <dbReference type="Proteomes" id="UP000247810"/>
    </source>
</evidence>
<dbReference type="Proteomes" id="UP000247810">
    <property type="component" value="Unassembled WGS sequence"/>
</dbReference>
<evidence type="ECO:0000313" key="3">
    <source>
        <dbReference type="EMBL" id="PYI00165.1"/>
    </source>
</evidence>
<evidence type="ECO:0000256" key="1">
    <source>
        <dbReference type="ARBA" id="ARBA00006247"/>
    </source>
</evidence>
<dbReference type="AlphaFoldDB" id="A0A319DV68"/>
<dbReference type="GO" id="GO:0016805">
    <property type="term" value="F:dipeptidase activity"/>
    <property type="evidence" value="ECO:0007669"/>
    <property type="project" value="InterPro"/>
</dbReference>
<dbReference type="PANTHER" id="PTHR30575">
    <property type="entry name" value="PEPTIDASE M20"/>
    <property type="match status" value="1"/>
</dbReference>
<evidence type="ECO:0000256" key="2">
    <source>
        <dbReference type="PIRNR" id="PIRNR037226"/>
    </source>
</evidence>
<dbReference type="InterPro" id="IPR002933">
    <property type="entry name" value="Peptidase_M20"/>
</dbReference>
<gene>
    <name evidence="3" type="ORF">BO71DRAFT_415063</name>
</gene>
<comment type="similarity">
    <text evidence="1 2">Belongs to the peptidase M20A family.</text>
</comment>
<dbReference type="SUPFAM" id="SSF55031">
    <property type="entry name" value="Bacterial exopeptidase dimerisation domain"/>
    <property type="match status" value="1"/>
</dbReference>
<dbReference type="InterPro" id="IPR017144">
    <property type="entry name" value="Xaa-Arg_dipeptidase"/>
</dbReference>
<dbReference type="STRING" id="1448320.A0A319DV68"/>
<dbReference type="Pfam" id="PF01546">
    <property type="entry name" value="Peptidase_M20"/>
    <property type="match status" value="1"/>
</dbReference>
<dbReference type="InterPro" id="IPR052030">
    <property type="entry name" value="Peptidase_M20/M20A_hydrolases"/>
</dbReference>
<proteinExistence type="inferred from homology"/>
<dbReference type="SUPFAM" id="SSF53187">
    <property type="entry name" value="Zn-dependent exopeptidases"/>
    <property type="match status" value="1"/>
</dbReference>
<dbReference type="Gene3D" id="3.30.70.360">
    <property type="match status" value="1"/>
</dbReference>
<dbReference type="PANTHER" id="PTHR30575:SF0">
    <property type="entry name" value="XAA-ARG DIPEPTIDASE"/>
    <property type="match status" value="1"/>
</dbReference>
<dbReference type="VEuPathDB" id="FungiDB:BO71DRAFT_415063"/>
<name>A0A319DV68_9EURO</name>
<dbReference type="Gene3D" id="3.40.630.10">
    <property type="entry name" value="Zn peptidases"/>
    <property type="match status" value="2"/>
</dbReference>
<dbReference type="PIRSF" id="PIRSF037226">
    <property type="entry name" value="Amidohydrolase_ACY1L2_prd"/>
    <property type="match status" value="1"/>
</dbReference>
<keyword evidence="4" id="KW-1185">Reference proteome</keyword>
<protein>
    <recommendedName>
        <fullName evidence="2">Peptidase M20 domain-containing protein 2</fullName>
    </recommendedName>
</protein>
<dbReference type="EMBL" id="KZ825797">
    <property type="protein sequence ID" value="PYI00165.1"/>
    <property type="molecule type" value="Genomic_DNA"/>
</dbReference>
<reference evidence="3 4" key="1">
    <citation type="submission" date="2018-02" db="EMBL/GenBank/DDBJ databases">
        <title>The genomes of Aspergillus section Nigri reveals drivers in fungal speciation.</title>
        <authorList>
            <consortium name="DOE Joint Genome Institute"/>
            <person name="Vesth T.C."/>
            <person name="Nybo J."/>
            <person name="Theobald S."/>
            <person name="Brandl J."/>
            <person name="Frisvad J.C."/>
            <person name="Nielsen K.F."/>
            <person name="Lyhne E.K."/>
            <person name="Kogle M.E."/>
            <person name="Kuo A."/>
            <person name="Riley R."/>
            <person name="Clum A."/>
            <person name="Nolan M."/>
            <person name="Lipzen A."/>
            <person name="Salamov A."/>
            <person name="Henrissat B."/>
            <person name="Wiebenga A."/>
            <person name="De vries R.P."/>
            <person name="Grigoriev I.V."/>
            <person name="Mortensen U.H."/>
            <person name="Andersen M.R."/>
            <person name="Baker S.E."/>
        </authorList>
    </citation>
    <scope>NUCLEOTIDE SEQUENCE [LARGE SCALE GENOMIC DNA]</scope>
    <source>
        <strain evidence="3 4">CBS 707.79</strain>
    </source>
</reference>
<dbReference type="OrthoDB" id="6119954at2759"/>
<accession>A0A319DV68</accession>
<organism evidence="3 4">
    <name type="scientific">Aspergillus ellipticus CBS 707.79</name>
    <dbReference type="NCBI Taxonomy" id="1448320"/>
    <lineage>
        <taxon>Eukaryota</taxon>
        <taxon>Fungi</taxon>
        <taxon>Dikarya</taxon>
        <taxon>Ascomycota</taxon>
        <taxon>Pezizomycotina</taxon>
        <taxon>Eurotiomycetes</taxon>
        <taxon>Eurotiomycetidae</taxon>
        <taxon>Eurotiales</taxon>
        <taxon>Aspergillaceae</taxon>
        <taxon>Aspergillus</taxon>
        <taxon>Aspergillus subgen. Circumdati</taxon>
    </lineage>
</organism>
<dbReference type="InterPro" id="IPR036264">
    <property type="entry name" value="Bact_exopeptidase_dim_dom"/>
</dbReference>
<sequence>MTSANVVRDHIAAAIEAKAQALRQINQDIHSHPELAYEEGFAHDALSSFLEAEVWRVKPDFGSADNTDYMIVFCAEYDALPGIGHGCGHNLITTASLAASLGLAEAIRQLEIPARGRILGTPAEEGRGGKAKLIEAGAFTDPAILAAIMSHPIPQHCLLDGYQGIAGFPTIASHKLRVEYRGRGAHAAGDPWNGLNAIHGVIEDGGTVANVIPDYSRKNWYIRSPTIERADKLLARAKDCFQASALATGCEINYIHAPTYMNMELSETFCDIYTREMGSLGRKVLEQQETPATISTDMGNLSHVVPSFHGVFGIQTPPGIPGHSAEFAKCAAVDEAHAEAILSASAMAMLGWNILESKTVKVLSNDV</sequence>